<evidence type="ECO:0000256" key="1">
    <source>
        <dbReference type="SAM" id="MobiDB-lite"/>
    </source>
</evidence>
<dbReference type="GeneID" id="28980462"/>
<dbReference type="Proteomes" id="UP000053611">
    <property type="component" value="Unassembled WGS sequence"/>
</dbReference>
<sequence length="209" mass="22327">MDPCLAWSPCRAPDAGLTFARQPLPTQLVSLVVSRVVSCCSQSLQYSHNLFSYCPVTLLRSSLHAPRLCLSLGCIFHTPQLHRSGPPLLLPSRRGSFAPTVLTRSCPPASRLLSLSSFPSIPILPLPLLPLSLLSPSYPASSSSSLLVIALLLSNSIHRPALASQHTYPIFHRASLVSLTLSSSTPVTLTLTSSPTPAPELSPPRHAPC</sequence>
<reference evidence="2 3" key="1">
    <citation type="submission" date="2015-03" db="EMBL/GenBank/DDBJ databases">
        <title>Genomics and transcriptomics of the oil-accumulating basidiomycete yeast T. oleaginosus allow insights into substrate utilization and the diverse evolutionary trajectories of mating systems in fungi.</title>
        <authorList>
            <consortium name="DOE Joint Genome Institute"/>
            <person name="Kourist R."/>
            <person name="Kracht O."/>
            <person name="Bracharz F."/>
            <person name="Lipzen A."/>
            <person name="Nolan M."/>
            <person name="Ohm R."/>
            <person name="Grigoriev I."/>
            <person name="Sun S."/>
            <person name="Heitman J."/>
            <person name="Bruck T."/>
            <person name="Nowrousian M."/>
        </authorList>
    </citation>
    <scope>NUCLEOTIDE SEQUENCE [LARGE SCALE GENOMIC DNA]</scope>
    <source>
        <strain evidence="2 3">IBC0246</strain>
    </source>
</reference>
<dbReference type="EMBL" id="KQ087262">
    <property type="protein sequence ID" value="KLT39325.1"/>
    <property type="molecule type" value="Genomic_DNA"/>
</dbReference>
<feature type="compositionally biased region" description="Pro residues" evidence="1">
    <location>
        <begin position="196"/>
        <end position="209"/>
    </location>
</feature>
<dbReference type="AlphaFoldDB" id="A0A0J0XDZ3"/>
<protein>
    <submittedName>
        <fullName evidence="2">Uncharacterized protein</fullName>
    </submittedName>
</protein>
<dbReference type="RefSeq" id="XP_018275816.1">
    <property type="nucleotide sequence ID" value="XM_018419859.1"/>
</dbReference>
<evidence type="ECO:0000313" key="3">
    <source>
        <dbReference type="Proteomes" id="UP000053611"/>
    </source>
</evidence>
<name>A0A0J0XDZ3_9TREE</name>
<feature type="region of interest" description="Disordered" evidence="1">
    <location>
        <begin position="189"/>
        <end position="209"/>
    </location>
</feature>
<accession>A0A0J0XDZ3</accession>
<organism evidence="2 3">
    <name type="scientific">Cutaneotrichosporon oleaginosum</name>
    <dbReference type="NCBI Taxonomy" id="879819"/>
    <lineage>
        <taxon>Eukaryota</taxon>
        <taxon>Fungi</taxon>
        <taxon>Dikarya</taxon>
        <taxon>Basidiomycota</taxon>
        <taxon>Agaricomycotina</taxon>
        <taxon>Tremellomycetes</taxon>
        <taxon>Trichosporonales</taxon>
        <taxon>Trichosporonaceae</taxon>
        <taxon>Cutaneotrichosporon</taxon>
    </lineage>
</organism>
<gene>
    <name evidence="2" type="ORF">CC85DRAFT_197757</name>
</gene>
<evidence type="ECO:0000313" key="2">
    <source>
        <dbReference type="EMBL" id="KLT39325.1"/>
    </source>
</evidence>
<keyword evidence="3" id="KW-1185">Reference proteome</keyword>
<proteinExistence type="predicted"/>